<evidence type="ECO:0000256" key="1">
    <source>
        <dbReference type="ARBA" id="ARBA00023172"/>
    </source>
</evidence>
<dbReference type="InterPro" id="IPR002104">
    <property type="entry name" value="Integrase_catalytic"/>
</dbReference>
<dbReference type="Proteomes" id="UP000592820">
    <property type="component" value="Unassembled WGS sequence"/>
</dbReference>
<comment type="caution">
    <text evidence="3">The sequence shown here is derived from an EMBL/GenBank/DDBJ whole genome shotgun (WGS) entry which is preliminary data.</text>
</comment>
<evidence type="ECO:0000313" key="4">
    <source>
        <dbReference type="Proteomes" id="UP000592820"/>
    </source>
</evidence>
<dbReference type="EMBL" id="JACHDE010000028">
    <property type="protein sequence ID" value="MBB5405139.1"/>
    <property type="molecule type" value="Genomic_DNA"/>
</dbReference>
<proteinExistence type="predicted"/>
<sequence length="307" mass="34196">MDTTSLWITAPSDANRFWQEAEAVGADRKPFSARSRVQHAAMFARIHRHLVARGASLSTFGTEHIDSFFNDVETRCAPGTTTRLRYARMLDRLCRHLVEIEVRSSNPATGIVAFQRWPDDEPPPLYLDPSADHRLQGWVAPTGTDDTRILRNRAIVALLLGGGITASELRRTQRQHVVVEGVRPHVHVPKQGPREPRKVTLPEFSHAALIAWKEAHALEADHALLFPAPRNGTSINDVLLGAVVKDALAAIGFLAPDMSPRVLRNTFARRQLLSGRTNEDTTRMLGLVSHRTVTRLRATIVEACECR</sequence>
<dbReference type="AlphaFoldDB" id="A0A7W8LDQ7"/>
<organism evidence="3 4">
    <name type="scientific">Paraburkholderia youngii</name>
    <dbReference type="NCBI Taxonomy" id="2782701"/>
    <lineage>
        <taxon>Bacteria</taxon>
        <taxon>Pseudomonadati</taxon>
        <taxon>Pseudomonadota</taxon>
        <taxon>Betaproteobacteria</taxon>
        <taxon>Burkholderiales</taxon>
        <taxon>Burkholderiaceae</taxon>
        <taxon>Paraburkholderia</taxon>
    </lineage>
</organism>
<dbReference type="Gene3D" id="1.10.443.10">
    <property type="entry name" value="Intergrase catalytic core"/>
    <property type="match status" value="1"/>
</dbReference>
<protein>
    <submittedName>
        <fullName evidence="3">Site-specific recombinase XerC</fullName>
    </submittedName>
</protein>
<dbReference type="GO" id="GO:0006310">
    <property type="term" value="P:DNA recombination"/>
    <property type="evidence" value="ECO:0007669"/>
    <property type="project" value="UniProtKB-KW"/>
</dbReference>
<dbReference type="SUPFAM" id="SSF56349">
    <property type="entry name" value="DNA breaking-rejoining enzymes"/>
    <property type="match status" value="1"/>
</dbReference>
<gene>
    <name evidence="3" type="ORF">HDG41_007235</name>
</gene>
<dbReference type="InterPro" id="IPR013762">
    <property type="entry name" value="Integrase-like_cat_sf"/>
</dbReference>
<feature type="domain" description="Tyr recombinase" evidence="2">
    <location>
        <begin position="120"/>
        <end position="307"/>
    </location>
</feature>
<dbReference type="CDD" id="cd00397">
    <property type="entry name" value="DNA_BRE_C"/>
    <property type="match status" value="1"/>
</dbReference>
<keyword evidence="1" id="KW-0233">DNA recombination</keyword>
<dbReference type="RefSeq" id="WP_184228677.1">
    <property type="nucleotide sequence ID" value="NZ_JACHDE010000028.1"/>
</dbReference>
<name>A0A7W8LDQ7_9BURK</name>
<reference evidence="3 4" key="1">
    <citation type="submission" date="2020-08" db="EMBL/GenBank/DDBJ databases">
        <title>Genomic Encyclopedia of Type Strains, Phase IV (KMG-V): Genome sequencing to study the core and pangenomes of soil and plant-associated prokaryotes.</title>
        <authorList>
            <person name="Whitman W."/>
        </authorList>
    </citation>
    <scope>NUCLEOTIDE SEQUENCE [LARGE SCALE GENOMIC DNA]</scope>
    <source>
        <strain evidence="3 4">JPY162</strain>
    </source>
</reference>
<dbReference type="PROSITE" id="PS51898">
    <property type="entry name" value="TYR_RECOMBINASE"/>
    <property type="match status" value="1"/>
</dbReference>
<dbReference type="GO" id="GO:0015074">
    <property type="term" value="P:DNA integration"/>
    <property type="evidence" value="ECO:0007669"/>
    <property type="project" value="InterPro"/>
</dbReference>
<dbReference type="GO" id="GO:0003677">
    <property type="term" value="F:DNA binding"/>
    <property type="evidence" value="ECO:0007669"/>
    <property type="project" value="InterPro"/>
</dbReference>
<dbReference type="InterPro" id="IPR011010">
    <property type="entry name" value="DNA_brk_join_enz"/>
</dbReference>
<evidence type="ECO:0000313" key="3">
    <source>
        <dbReference type="EMBL" id="MBB5405139.1"/>
    </source>
</evidence>
<evidence type="ECO:0000259" key="2">
    <source>
        <dbReference type="PROSITE" id="PS51898"/>
    </source>
</evidence>
<accession>A0A7W8LDQ7</accession>